<comment type="caution">
    <text evidence="1">The sequence shown here is derived from an EMBL/GenBank/DDBJ whole genome shotgun (WGS) entry which is preliminary data.</text>
</comment>
<dbReference type="Gene3D" id="3.30.420.10">
    <property type="entry name" value="Ribonuclease H-like superfamily/Ribonuclease H"/>
    <property type="match status" value="1"/>
</dbReference>
<evidence type="ECO:0008006" key="3">
    <source>
        <dbReference type="Google" id="ProtNLM"/>
    </source>
</evidence>
<dbReference type="InterPro" id="IPR036397">
    <property type="entry name" value="RNaseH_sf"/>
</dbReference>
<feature type="non-terminal residue" evidence="1">
    <location>
        <position position="1"/>
    </location>
</feature>
<proteinExistence type="predicted"/>
<evidence type="ECO:0000313" key="1">
    <source>
        <dbReference type="EMBL" id="MED6116888.1"/>
    </source>
</evidence>
<evidence type="ECO:0000313" key="2">
    <source>
        <dbReference type="Proteomes" id="UP001341840"/>
    </source>
</evidence>
<keyword evidence="2" id="KW-1185">Reference proteome</keyword>
<dbReference type="Proteomes" id="UP001341840">
    <property type="component" value="Unassembled WGS sequence"/>
</dbReference>
<gene>
    <name evidence="1" type="ORF">PIB30_104537</name>
</gene>
<name>A0ABU6QYE7_9FABA</name>
<organism evidence="1 2">
    <name type="scientific">Stylosanthes scabra</name>
    <dbReference type="NCBI Taxonomy" id="79078"/>
    <lineage>
        <taxon>Eukaryota</taxon>
        <taxon>Viridiplantae</taxon>
        <taxon>Streptophyta</taxon>
        <taxon>Embryophyta</taxon>
        <taxon>Tracheophyta</taxon>
        <taxon>Spermatophyta</taxon>
        <taxon>Magnoliopsida</taxon>
        <taxon>eudicotyledons</taxon>
        <taxon>Gunneridae</taxon>
        <taxon>Pentapetalae</taxon>
        <taxon>rosids</taxon>
        <taxon>fabids</taxon>
        <taxon>Fabales</taxon>
        <taxon>Fabaceae</taxon>
        <taxon>Papilionoideae</taxon>
        <taxon>50 kb inversion clade</taxon>
        <taxon>dalbergioids sensu lato</taxon>
        <taxon>Dalbergieae</taxon>
        <taxon>Pterocarpus clade</taxon>
        <taxon>Stylosanthes</taxon>
    </lineage>
</organism>
<accession>A0ABU6QYE7</accession>
<protein>
    <recommendedName>
        <fullName evidence="3">RNase H type-1 domain-containing protein</fullName>
    </recommendedName>
</protein>
<sequence>REYVADKDLLEKILDLRLRPWDVHFEYVSRDFNTIADFLAKQGANDDRIFVEWLESGQELQCLLVADLA</sequence>
<dbReference type="EMBL" id="JASCZI010003625">
    <property type="protein sequence ID" value="MED6116888.1"/>
    <property type="molecule type" value="Genomic_DNA"/>
</dbReference>
<reference evidence="1 2" key="1">
    <citation type="journal article" date="2023" name="Plants (Basel)">
        <title>Bridging the Gap: Combining Genomics and Transcriptomics Approaches to Understand Stylosanthes scabra, an Orphan Legume from the Brazilian Caatinga.</title>
        <authorList>
            <person name="Ferreira-Neto J.R.C."/>
            <person name="da Silva M.D."/>
            <person name="Binneck E."/>
            <person name="de Melo N.F."/>
            <person name="da Silva R.H."/>
            <person name="de Melo A.L.T.M."/>
            <person name="Pandolfi V."/>
            <person name="Bustamante F.O."/>
            <person name="Brasileiro-Vidal A.C."/>
            <person name="Benko-Iseppon A.M."/>
        </authorList>
    </citation>
    <scope>NUCLEOTIDE SEQUENCE [LARGE SCALE GENOMIC DNA]</scope>
    <source>
        <tissue evidence="1">Leaves</tissue>
    </source>
</reference>